<evidence type="ECO:0000313" key="1">
    <source>
        <dbReference type="EMBL" id="MBI4923990.1"/>
    </source>
</evidence>
<evidence type="ECO:0000313" key="2">
    <source>
        <dbReference type="Proteomes" id="UP000782610"/>
    </source>
</evidence>
<protein>
    <submittedName>
        <fullName evidence="1">Uncharacterized protein</fullName>
    </submittedName>
</protein>
<organism evidence="1 2">
    <name type="scientific">Devosia nanyangense</name>
    <dbReference type="NCBI Taxonomy" id="1228055"/>
    <lineage>
        <taxon>Bacteria</taxon>
        <taxon>Pseudomonadati</taxon>
        <taxon>Pseudomonadota</taxon>
        <taxon>Alphaproteobacteria</taxon>
        <taxon>Hyphomicrobiales</taxon>
        <taxon>Devosiaceae</taxon>
        <taxon>Devosia</taxon>
    </lineage>
</organism>
<comment type="caution">
    <text evidence="1">The sequence shown here is derived from an EMBL/GenBank/DDBJ whole genome shotgun (WGS) entry which is preliminary data.</text>
</comment>
<dbReference type="EMBL" id="JACRAF010000066">
    <property type="protein sequence ID" value="MBI4923990.1"/>
    <property type="molecule type" value="Genomic_DNA"/>
</dbReference>
<reference evidence="1" key="1">
    <citation type="submission" date="2020-07" db="EMBL/GenBank/DDBJ databases">
        <title>Huge and variable diversity of episymbiotic CPR bacteria and DPANN archaea in groundwater ecosystems.</title>
        <authorList>
            <person name="He C.Y."/>
            <person name="Keren R."/>
            <person name="Whittaker M."/>
            <person name="Farag I.F."/>
            <person name="Doudna J."/>
            <person name="Cate J.H.D."/>
            <person name="Banfield J.F."/>
        </authorList>
    </citation>
    <scope>NUCLEOTIDE SEQUENCE</scope>
    <source>
        <strain evidence="1">NC_groundwater_1586_Pr3_B-0.1um_66_15</strain>
    </source>
</reference>
<gene>
    <name evidence="1" type="ORF">HY834_19830</name>
</gene>
<sequence length="188" mass="19258">MSLIYANQHSALETSPTPLQLARHLGCAALLVAGLGLASQAFAKDLAYEGTFAWLAVGTTYTIEENHSYFVGEFGGSFVAADHSGIFNGIGVVCPGFNDIGVSGGGYCVLTDAVGDRAFMNWSCKASAPTPGTLVTSDCLLNFVGGTGKFTGAKGSGPFKAYITAINPNGKASGYSTIEPLISVSVAN</sequence>
<accession>A0A933P038</accession>
<dbReference type="AlphaFoldDB" id="A0A933P038"/>
<name>A0A933P038_9HYPH</name>
<dbReference type="Proteomes" id="UP000782610">
    <property type="component" value="Unassembled WGS sequence"/>
</dbReference>
<proteinExistence type="predicted"/>